<name>J9GPX6_9ZZZZ</name>
<sequence>MASFNESVINILYCMTIKILLGTSLMCLTAYSKVPPTLPLTLNDLHTQLTFPSSYSSYSSFSRDSLFAFNDPSRQKKHYGKAILGTVGMNVGVWAFDRYIMNEDFAKISWKSVRRNIKNGFVWDNDQFSTNLFAHPYHGNLYFNAARSNGLNFWESAPYALGGSLMWEIAAEVEPPAINDLVATTIGGIALGEMTHRLSSLVLDDSKRGFARFTREFLGTLICPMRGLNRMISGDMWKVRHQYYRYHDYEKIPVTFSIGIGNRYLADDNHLFRGEHNPYVDIRMQYGNAFDCENNQPYDYFTGRFSLGLSKNQPLINQINLMGKLWSTTFDTSTDVNMLFGFFQHFNYYDSEEVIDGSGRIPYKISEAASLGPGIIYQYPQVNSLVNLEQRIFVSGILLGGSLTDYYNIIDRNYNMGSGYSIKNNTIMNFGKHGLFALNLGFYHIFSWKGYEHKDLETVDPLHLNAQGDKGNVMLAVINPIIELQLNPHFKANIESSYYYRQTHYAHHPDVTYKTFETRLGLLYQF</sequence>
<gene>
    <name evidence="3" type="ORF">EVA_01483</name>
</gene>
<keyword evidence="1" id="KW-0472">Membrane</keyword>
<evidence type="ECO:0000313" key="3">
    <source>
        <dbReference type="EMBL" id="EJX10332.1"/>
    </source>
</evidence>
<evidence type="ECO:0000256" key="1">
    <source>
        <dbReference type="SAM" id="Phobius"/>
    </source>
</evidence>
<dbReference type="AlphaFoldDB" id="J9GPX6"/>
<evidence type="ECO:0000259" key="2">
    <source>
        <dbReference type="Pfam" id="PF13084"/>
    </source>
</evidence>
<proteinExistence type="predicted"/>
<feature type="domain" description="DUF3943" evidence="2">
    <location>
        <begin position="120"/>
        <end position="225"/>
    </location>
</feature>
<comment type="caution">
    <text evidence="3">The sequence shown here is derived from an EMBL/GenBank/DDBJ whole genome shotgun (WGS) entry which is preliminary data.</text>
</comment>
<organism evidence="3">
    <name type="scientific">gut metagenome</name>
    <dbReference type="NCBI Taxonomy" id="749906"/>
    <lineage>
        <taxon>unclassified sequences</taxon>
        <taxon>metagenomes</taxon>
        <taxon>organismal metagenomes</taxon>
    </lineage>
</organism>
<keyword evidence="1" id="KW-1133">Transmembrane helix</keyword>
<protein>
    <recommendedName>
        <fullName evidence="2">DUF3943 domain-containing protein</fullName>
    </recommendedName>
</protein>
<reference evidence="3" key="1">
    <citation type="journal article" date="2012" name="PLoS ONE">
        <title>Gene sets for utilization of primary and secondary nutrition supplies in the distal gut of endangered iberian lynx.</title>
        <authorList>
            <person name="Alcaide M."/>
            <person name="Messina E."/>
            <person name="Richter M."/>
            <person name="Bargiela R."/>
            <person name="Peplies J."/>
            <person name="Huws S.A."/>
            <person name="Newbold C.J."/>
            <person name="Golyshin P.N."/>
            <person name="Simon M.A."/>
            <person name="Lopez G."/>
            <person name="Yakimov M.M."/>
            <person name="Ferrer M."/>
        </authorList>
    </citation>
    <scope>NUCLEOTIDE SEQUENCE</scope>
</reference>
<keyword evidence="1" id="KW-0812">Transmembrane</keyword>
<dbReference type="InterPro" id="IPR025079">
    <property type="entry name" value="DUF3943"/>
</dbReference>
<feature type="transmembrane region" description="Helical" evidence="1">
    <location>
        <begin position="12"/>
        <end position="31"/>
    </location>
</feature>
<dbReference type="Pfam" id="PF13084">
    <property type="entry name" value="DUF3943"/>
    <property type="match status" value="1"/>
</dbReference>
<accession>J9GPX6</accession>
<dbReference type="EMBL" id="AMCI01000207">
    <property type="protein sequence ID" value="EJX10332.1"/>
    <property type="molecule type" value="Genomic_DNA"/>
</dbReference>